<organism evidence="1 2">
    <name type="scientific">Malus baccata</name>
    <name type="common">Siberian crab apple</name>
    <name type="synonym">Pyrus baccata</name>
    <dbReference type="NCBI Taxonomy" id="106549"/>
    <lineage>
        <taxon>Eukaryota</taxon>
        <taxon>Viridiplantae</taxon>
        <taxon>Streptophyta</taxon>
        <taxon>Embryophyta</taxon>
        <taxon>Tracheophyta</taxon>
        <taxon>Spermatophyta</taxon>
        <taxon>Magnoliopsida</taxon>
        <taxon>eudicotyledons</taxon>
        <taxon>Gunneridae</taxon>
        <taxon>Pentapetalae</taxon>
        <taxon>rosids</taxon>
        <taxon>fabids</taxon>
        <taxon>Rosales</taxon>
        <taxon>Rosaceae</taxon>
        <taxon>Amygdaloideae</taxon>
        <taxon>Maleae</taxon>
        <taxon>Malus</taxon>
    </lineage>
</organism>
<accession>A0A540KHN1</accession>
<comment type="caution">
    <text evidence="1">The sequence shown here is derived from an EMBL/GenBank/DDBJ whole genome shotgun (WGS) entry which is preliminary data.</text>
</comment>
<reference evidence="1 2" key="1">
    <citation type="journal article" date="2019" name="G3 (Bethesda)">
        <title>Sequencing of a Wild Apple (Malus baccata) Genome Unravels the Differences Between Cultivated and Wild Apple Species Regarding Disease Resistance and Cold Tolerance.</title>
        <authorList>
            <person name="Chen X."/>
        </authorList>
    </citation>
    <scope>NUCLEOTIDE SEQUENCE [LARGE SCALE GENOMIC DNA]</scope>
    <source>
        <strain evidence="2">cv. Shandingzi</strain>
        <tissue evidence="1">Leaves</tissue>
    </source>
</reference>
<dbReference type="EMBL" id="VIEB01001258">
    <property type="protein sequence ID" value="TQD73723.1"/>
    <property type="molecule type" value="Genomic_DNA"/>
</dbReference>
<gene>
    <name evidence="1" type="ORF">C1H46_040747</name>
</gene>
<proteinExistence type="predicted"/>
<evidence type="ECO:0000313" key="2">
    <source>
        <dbReference type="Proteomes" id="UP000315295"/>
    </source>
</evidence>
<dbReference type="AlphaFoldDB" id="A0A540KHN1"/>
<evidence type="ECO:0000313" key="1">
    <source>
        <dbReference type="EMBL" id="TQD73723.1"/>
    </source>
</evidence>
<protein>
    <submittedName>
        <fullName evidence="1">Uncharacterized protein</fullName>
    </submittedName>
</protein>
<sequence length="101" mass="11514">MVSALSPLLLRSVNRFNTSLISRIVPALSTLLLLLPLPTDSTRWPSSHRPPHFYESSIFQIQTSTVSLHLLPQPPNRSFSDLKVPRFMKLLYLDLDSEIED</sequence>
<name>A0A540KHN1_MALBA</name>
<keyword evidence="2" id="KW-1185">Reference proteome</keyword>
<dbReference type="Proteomes" id="UP000315295">
    <property type="component" value="Unassembled WGS sequence"/>
</dbReference>